<sequence length="303" mass="34968">MATRSLTEVYILMRNNALQNRHIFSEQADDDRSALVSRDPEAGIANTKNMKLPPDWIDGVEEIQYEISRIKSKLKELSALHDKHLNRPTLDDSVDEETAIEVRTQEITQILMRCQRVVQRINSRCHQGSSNEQRLTKNIVSSLARSLQDLSTNFRRAQSSYLRKIQSREERSRQYFETDLMLGDHCDEEDELYDRGFTSQQLQAVGDNTATILAREKETMQIVKSIQDLNEIFKDLATMIIDQGTVLDRIDYNIEQTSTRVDSGLKQLQKAAKHQKKNRKMMIIMVLFVIVTILIIILIAVKS</sequence>
<keyword evidence="6" id="KW-0653">Protein transport</keyword>
<evidence type="ECO:0000313" key="13">
    <source>
        <dbReference type="EMBL" id="KAK2190413.1"/>
    </source>
</evidence>
<evidence type="ECO:0000256" key="3">
    <source>
        <dbReference type="ARBA" id="ARBA00022448"/>
    </source>
</evidence>
<dbReference type="GO" id="GO:0098629">
    <property type="term" value="P:trans-Golgi network membrane organization"/>
    <property type="evidence" value="ECO:0007669"/>
    <property type="project" value="UniProtKB-ARBA"/>
</dbReference>
<dbReference type="GO" id="GO:0031201">
    <property type="term" value="C:SNARE complex"/>
    <property type="evidence" value="ECO:0007669"/>
    <property type="project" value="TreeGrafter"/>
</dbReference>
<evidence type="ECO:0000256" key="10">
    <source>
        <dbReference type="ARBA" id="ARBA00023136"/>
    </source>
</evidence>
<keyword evidence="14" id="KW-1185">Reference proteome</keyword>
<keyword evidence="5" id="KW-0611">Plant defense</keyword>
<gene>
    <name evidence="13" type="ORF">NP493_80g00005</name>
</gene>
<evidence type="ECO:0000256" key="11">
    <source>
        <dbReference type="SAM" id="Phobius"/>
    </source>
</evidence>
<evidence type="ECO:0000256" key="7">
    <source>
        <dbReference type="ARBA" id="ARBA00022989"/>
    </source>
</evidence>
<dbReference type="GO" id="GO:0005484">
    <property type="term" value="F:SNAP receptor activity"/>
    <property type="evidence" value="ECO:0007669"/>
    <property type="project" value="TreeGrafter"/>
</dbReference>
<feature type="transmembrane region" description="Helical" evidence="11">
    <location>
        <begin position="282"/>
        <end position="301"/>
    </location>
</feature>
<dbReference type="PANTHER" id="PTHR19957">
    <property type="entry name" value="SYNTAXIN"/>
    <property type="match status" value="1"/>
</dbReference>
<proteinExistence type="inferred from homology"/>
<keyword evidence="9" id="KW-0175">Coiled coil</keyword>
<keyword evidence="4 11" id="KW-0812">Transmembrane</keyword>
<dbReference type="FunFam" id="1.20.58.70:FF:000010">
    <property type="entry name" value="Syntaxin-43"/>
    <property type="match status" value="1"/>
</dbReference>
<dbReference type="GO" id="GO:0043001">
    <property type="term" value="P:Golgi to plasma membrane protein transport"/>
    <property type="evidence" value="ECO:0007669"/>
    <property type="project" value="UniProtKB-ARBA"/>
</dbReference>
<dbReference type="GO" id="GO:0007030">
    <property type="term" value="P:Golgi organization"/>
    <property type="evidence" value="ECO:0007669"/>
    <property type="project" value="UniProtKB-ARBA"/>
</dbReference>
<evidence type="ECO:0000256" key="2">
    <source>
        <dbReference type="ARBA" id="ARBA00009063"/>
    </source>
</evidence>
<keyword evidence="7 11" id="KW-1133">Transmembrane helix</keyword>
<dbReference type="GO" id="GO:0006952">
    <property type="term" value="P:defense response"/>
    <property type="evidence" value="ECO:0007669"/>
    <property type="project" value="UniProtKB-KW"/>
</dbReference>
<dbReference type="PANTHER" id="PTHR19957:SF83">
    <property type="entry name" value="SYNTAXIN-16"/>
    <property type="match status" value="1"/>
</dbReference>
<dbReference type="GO" id="GO:0051707">
    <property type="term" value="P:response to other organism"/>
    <property type="evidence" value="ECO:0007669"/>
    <property type="project" value="UniProtKB-ARBA"/>
</dbReference>
<dbReference type="InterPro" id="IPR000727">
    <property type="entry name" value="T_SNARE_dom"/>
</dbReference>
<dbReference type="InterPro" id="IPR045242">
    <property type="entry name" value="Syntaxin"/>
</dbReference>
<keyword evidence="10 11" id="KW-0472">Membrane</keyword>
<comment type="subcellular location">
    <subcellularLocation>
        <location evidence="1">Golgi apparatus membrane</location>
        <topology evidence="1">Single-pass type IV membrane protein</topology>
    </subcellularLocation>
</comment>
<evidence type="ECO:0000256" key="8">
    <source>
        <dbReference type="ARBA" id="ARBA00023034"/>
    </source>
</evidence>
<evidence type="ECO:0000256" key="5">
    <source>
        <dbReference type="ARBA" id="ARBA00022821"/>
    </source>
</evidence>
<organism evidence="13 14">
    <name type="scientific">Ridgeia piscesae</name>
    <name type="common">Tubeworm</name>
    <dbReference type="NCBI Taxonomy" id="27915"/>
    <lineage>
        <taxon>Eukaryota</taxon>
        <taxon>Metazoa</taxon>
        <taxon>Spiralia</taxon>
        <taxon>Lophotrochozoa</taxon>
        <taxon>Annelida</taxon>
        <taxon>Polychaeta</taxon>
        <taxon>Sedentaria</taxon>
        <taxon>Canalipalpata</taxon>
        <taxon>Sabellida</taxon>
        <taxon>Siboglinidae</taxon>
        <taxon>Ridgeia</taxon>
    </lineage>
</organism>
<name>A0AAD9P8Z9_RIDPI</name>
<evidence type="ECO:0000256" key="1">
    <source>
        <dbReference type="ARBA" id="ARBA00004409"/>
    </source>
</evidence>
<dbReference type="GO" id="GO:0000139">
    <property type="term" value="C:Golgi membrane"/>
    <property type="evidence" value="ECO:0007669"/>
    <property type="project" value="UniProtKB-SubCell"/>
</dbReference>
<evidence type="ECO:0000256" key="9">
    <source>
        <dbReference type="ARBA" id="ARBA00023054"/>
    </source>
</evidence>
<feature type="domain" description="T-SNARE coiled-coil homology" evidence="12">
    <location>
        <begin position="209"/>
        <end position="271"/>
    </location>
</feature>
<evidence type="ECO:0000256" key="4">
    <source>
        <dbReference type="ARBA" id="ARBA00022692"/>
    </source>
</evidence>
<keyword evidence="3" id="KW-0813">Transport</keyword>
<dbReference type="GO" id="GO:0006906">
    <property type="term" value="P:vesicle fusion"/>
    <property type="evidence" value="ECO:0007669"/>
    <property type="project" value="TreeGrafter"/>
</dbReference>
<accession>A0AAD9P8Z9</accession>
<evidence type="ECO:0000313" key="14">
    <source>
        <dbReference type="Proteomes" id="UP001209878"/>
    </source>
</evidence>
<dbReference type="InterPro" id="IPR010989">
    <property type="entry name" value="SNARE"/>
</dbReference>
<evidence type="ECO:0000259" key="12">
    <source>
        <dbReference type="PROSITE" id="PS50192"/>
    </source>
</evidence>
<dbReference type="AlphaFoldDB" id="A0AAD9P8Z9"/>
<protein>
    <recommendedName>
        <fullName evidence="12">t-SNARE coiled-coil homology domain-containing protein</fullName>
    </recommendedName>
</protein>
<dbReference type="SUPFAM" id="SSF47661">
    <property type="entry name" value="t-snare proteins"/>
    <property type="match status" value="1"/>
</dbReference>
<evidence type="ECO:0000256" key="6">
    <source>
        <dbReference type="ARBA" id="ARBA00022927"/>
    </source>
</evidence>
<dbReference type="CDD" id="cd15845">
    <property type="entry name" value="SNARE_syntaxin16"/>
    <property type="match status" value="1"/>
</dbReference>
<dbReference type="GO" id="GO:0009863">
    <property type="term" value="P:salicylic acid mediated signaling pathway"/>
    <property type="evidence" value="ECO:0007669"/>
    <property type="project" value="UniProtKB-ARBA"/>
</dbReference>
<dbReference type="EMBL" id="JAODUO010000080">
    <property type="protein sequence ID" value="KAK2190413.1"/>
    <property type="molecule type" value="Genomic_DNA"/>
</dbReference>
<dbReference type="GO" id="GO:0048278">
    <property type="term" value="P:vesicle docking"/>
    <property type="evidence" value="ECO:0007669"/>
    <property type="project" value="TreeGrafter"/>
</dbReference>
<dbReference type="GO" id="GO:0000149">
    <property type="term" value="F:SNARE binding"/>
    <property type="evidence" value="ECO:0007669"/>
    <property type="project" value="TreeGrafter"/>
</dbReference>
<comment type="caution">
    <text evidence="13">The sequence shown here is derived from an EMBL/GenBank/DDBJ whole genome shotgun (WGS) entry which is preliminary data.</text>
</comment>
<dbReference type="Pfam" id="PF05739">
    <property type="entry name" value="SNARE"/>
    <property type="match status" value="1"/>
</dbReference>
<comment type="similarity">
    <text evidence="2">Belongs to the syntaxin family.</text>
</comment>
<reference evidence="13" key="1">
    <citation type="journal article" date="2023" name="Mol. Biol. Evol.">
        <title>Third-Generation Sequencing Reveals the Adaptive Role of the Epigenome in Three Deep-Sea Polychaetes.</title>
        <authorList>
            <person name="Perez M."/>
            <person name="Aroh O."/>
            <person name="Sun Y."/>
            <person name="Lan Y."/>
            <person name="Juniper S.K."/>
            <person name="Young C.R."/>
            <person name="Angers B."/>
            <person name="Qian P.Y."/>
        </authorList>
    </citation>
    <scope>NUCLEOTIDE SEQUENCE</scope>
    <source>
        <strain evidence="13">R07B-5</strain>
    </source>
</reference>
<dbReference type="GO" id="GO:0006886">
    <property type="term" value="P:intracellular protein transport"/>
    <property type="evidence" value="ECO:0007669"/>
    <property type="project" value="TreeGrafter"/>
</dbReference>
<dbReference type="PROSITE" id="PS50192">
    <property type="entry name" value="T_SNARE"/>
    <property type="match status" value="1"/>
</dbReference>
<dbReference type="Gene3D" id="1.20.58.70">
    <property type="match status" value="1"/>
</dbReference>
<dbReference type="Proteomes" id="UP001209878">
    <property type="component" value="Unassembled WGS sequence"/>
</dbReference>
<dbReference type="SMART" id="SM00397">
    <property type="entry name" value="t_SNARE"/>
    <property type="match status" value="1"/>
</dbReference>
<keyword evidence="8" id="KW-0333">Golgi apparatus</keyword>